<evidence type="ECO:0000313" key="2">
    <source>
        <dbReference type="EMBL" id="EEH09675.1"/>
    </source>
</evidence>
<dbReference type="GeneID" id="69034337"/>
<evidence type="ECO:0000313" key="3">
    <source>
        <dbReference type="Proteomes" id="UP000001631"/>
    </source>
</evidence>
<dbReference type="Proteomes" id="UP000001631">
    <property type="component" value="Unassembled WGS sequence"/>
</dbReference>
<proteinExistence type="predicted"/>
<dbReference type="EMBL" id="GG663364">
    <property type="protein sequence ID" value="EEH09675.1"/>
    <property type="molecule type" value="Genomic_DNA"/>
</dbReference>
<keyword evidence="3" id="KW-1185">Reference proteome</keyword>
<reference evidence="2" key="1">
    <citation type="submission" date="2009-02" db="EMBL/GenBank/DDBJ databases">
        <title>The Genome Sequence of Ajellomyces capsulatus strain G186AR.</title>
        <authorList>
            <consortium name="The Broad Institute Genome Sequencing Platform"/>
            <person name="Champion M."/>
            <person name="Cuomo C."/>
            <person name="Ma L.-J."/>
            <person name="Henn M.R."/>
            <person name="Sil A."/>
            <person name="Goldman B."/>
            <person name="Young S.K."/>
            <person name="Kodira C.D."/>
            <person name="Zeng Q."/>
            <person name="Koehrsen M."/>
            <person name="Alvarado L."/>
            <person name="Berlin A."/>
            <person name="Borenstein D."/>
            <person name="Chen Z."/>
            <person name="Engels R."/>
            <person name="Freedman E."/>
            <person name="Gellesch M."/>
            <person name="Goldberg J."/>
            <person name="Griggs A."/>
            <person name="Gujja S."/>
            <person name="Heiman D."/>
            <person name="Hepburn T."/>
            <person name="Howarth C."/>
            <person name="Jen D."/>
            <person name="Larson L."/>
            <person name="Lewis B."/>
            <person name="Mehta T."/>
            <person name="Park D."/>
            <person name="Pearson M."/>
            <person name="Roberts A."/>
            <person name="Saif S."/>
            <person name="Shea T."/>
            <person name="Shenoy N."/>
            <person name="Sisk P."/>
            <person name="Stolte C."/>
            <person name="Sykes S."/>
            <person name="Walk T."/>
            <person name="White J."/>
            <person name="Yandava C."/>
            <person name="Klein B."/>
            <person name="McEwen J.G."/>
            <person name="Puccia R."/>
            <person name="Goldman G.H."/>
            <person name="Felipe M.S."/>
            <person name="Nino-Vega G."/>
            <person name="San-Blas G."/>
            <person name="Taylor J."/>
            <person name="Mendoza L."/>
            <person name="Galagan J."/>
            <person name="Nusbaum C."/>
            <person name="Birren B."/>
        </authorList>
    </citation>
    <scope>NUCLEOTIDE SEQUENCE</scope>
    <source>
        <strain evidence="2">G186AR</strain>
    </source>
</reference>
<name>C0NEK4_AJECG</name>
<dbReference type="InParanoid" id="C0NEK4"/>
<feature type="region of interest" description="Disordered" evidence="1">
    <location>
        <begin position="1"/>
        <end position="37"/>
    </location>
</feature>
<dbReference type="AlphaFoldDB" id="C0NEK4"/>
<dbReference type="RefSeq" id="XP_045290156.1">
    <property type="nucleotide sequence ID" value="XM_045428370.1"/>
</dbReference>
<protein>
    <submittedName>
        <fullName evidence="2">Uncharacterized protein</fullName>
    </submittedName>
</protein>
<sequence length="176" mass="19628">MDNKVIPSSSSDDSSDDSDQATTTATARARDEAQADSPYRGGYLEGLLRRLRITEYRPVGLLEGLERRLQVQIVAQQVMHGVGVVIRFACSPCGVGFELIGVEFAWYRNSIVSGQWEAQTMEDIHLLRILWIFVSSFGPMPWFRTHAQTSSAPQPIRQRSQPLPPVRLEVGGIEAK</sequence>
<dbReference type="HOGENOM" id="CLU_125538_0_0_1"/>
<organism evidence="2 3">
    <name type="scientific">Ajellomyces capsulatus (strain G186AR / H82 / ATCC MYA-2454 / RMSCC 2432)</name>
    <name type="common">Darling's disease fungus</name>
    <name type="synonym">Histoplasma capsulatum</name>
    <dbReference type="NCBI Taxonomy" id="447093"/>
    <lineage>
        <taxon>Eukaryota</taxon>
        <taxon>Fungi</taxon>
        <taxon>Dikarya</taxon>
        <taxon>Ascomycota</taxon>
        <taxon>Pezizomycotina</taxon>
        <taxon>Eurotiomycetes</taxon>
        <taxon>Eurotiomycetidae</taxon>
        <taxon>Onygenales</taxon>
        <taxon>Ajellomycetaceae</taxon>
        <taxon>Histoplasma</taxon>
    </lineage>
</organism>
<evidence type="ECO:0000256" key="1">
    <source>
        <dbReference type="SAM" id="MobiDB-lite"/>
    </source>
</evidence>
<accession>C0NEK4</accession>
<gene>
    <name evidence="2" type="ORF">HCBG_01320</name>
</gene>